<accession>A0A1G9SDI6</accession>
<evidence type="ECO:0000313" key="3">
    <source>
        <dbReference type="Proteomes" id="UP000198510"/>
    </source>
</evidence>
<organism evidence="2 3">
    <name type="scientific">Catalinimonas alkaloidigena</name>
    <dbReference type="NCBI Taxonomy" id="1075417"/>
    <lineage>
        <taxon>Bacteria</taxon>
        <taxon>Pseudomonadati</taxon>
        <taxon>Bacteroidota</taxon>
        <taxon>Cytophagia</taxon>
        <taxon>Cytophagales</taxon>
        <taxon>Catalimonadaceae</taxon>
        <taxon>Catalinimonas</taxon>
    </lineage>
</organism>
<dbReference type="RefSeq" id="WP_143017460.1">
    <property type="nucleotide sequence ID" value="NZ_FNFO01000012.1"/>
</dbReference>
<evidence type="ECO:0000313" key="2">
    <source>
        <dbReference type="EMBL" id="SDM33461.1"/>
    </source>
</evidence>
<keyword evidence="1" id="KW-0732">Signal</keyword>
<reference evidence="2 3" key="1">
    <citation type="submission" date="2016-10" db="EMBL/GenBank/DDBJ databases">
        <authorList>
            <person name="de Groot N.N."/>
        </authorList>
    </citation>
    <scope>NUCLEOTIDE SEQUENCE [LARGE SCALE GENOMIC DNA]</scope>
    <source>
        <strain evidence="2 3">DSM 25186</strain>
    </source>
</reference>
<proteinExistence type="predicted"/>
<dbReference type="EMBL" id="FNFO01000012">
    <property type="protein sequence ID" value="SDM33461.1"/>
    <property type="molecule type" value="Genomic_DNA"/>
</dbReference>
<gene>
    <name evidence="2" type="ORF">SAMN05421823_112122</name>
</gene>
<feature type="chain" id="PRO_5011758993" evidence="1">
    <location>
        <begin position="44"/>
        <end position="1838"/>
    </location>
</feature>
<name>A0A1G9SDI6_9BACT</name>
<feature type="signal peptide" evidence="1">
    <location>
        <begin position="1"/>
        <end position="43"/>
    </location>
</feature>
<dbReference type="STRING" id="1075417.SAMN05421823_112122"/>
<keyword evidence="3" id="KW-1185">Reference proteome</keyword>
<sequence length="1838" mass="199653">MKNALRNNVGNLNPRRTTRLILRTLRLCVVTGLFASRWMTAQAQTEVTATIQVLPPYSTKLADYADHPERTLLTLRNTTPQTLQVQLLGTITGENGIVLRTAPQFKSPQPLELAPFEVKSLNGDAFRDLYDVDRLQLAGVTRQELVQGNGLPEGIYTVCVQAVQYQTGEPLSLEAPMGCSSPIQLTNLEPPYLIRPFCGEDTIRGFTPQNLLFTWSFPAGAPPTTEYTLKVVEMIDPTKNPNDAFLSATTPAFFEETVRSNALLLGPAQPALVFGRRYAFAVTASDPFGQAVFRNGGRSEVCSFVYLGATMQTLSASLPEGVAAAPAGPAVCACQAPLPAGSVNHAGVKVGSKVQVGAFEMTVVRVTPDGNKLSGEGKIPMPLANSRLIPVRVQFSEMQVNAENQMLAGVVQARVKADVDFLPSAPAPNLSAIPFSSSDIDQLGSYFDRNREQLVSSLTSATDAAGFDLPLGLDKSVGGIGTVVAITGATWTPTQATFDAATVVDLVEAGMKAAFGAKGVCLEASHLCGQGTLYLAQDLNVASTGLVLKGAAPTFATPADSGTYVVFDREGFQQLRIRADYALPTDLFSNQLDPGQPVVTTLLATTTSWSDWLAAVTFDPFTLAGNTDFAFSLRPGTVGIYDHSSLKNPTGLPVIAEKPNLTTPDWNGIYLPEVLVDLPPFVKQINSTTPVTATANHLIIDGMGLTGAVQANNLLALGDGSLDSWYYSIDHLNVTFLNNSFKEGGMAGRVLLPLSGANVNDPTTQLNYTCTLSQPGAGPVGFQFVMQPKTDVAVPLWVARMHLLNTSNIQVTAGGAGNDFLARAVLNGSVDLHANLKPVAEIDFKAVEFEELVVQSRAPYVQVTTFRAGLASPQKSVGDFPVSLKDPQLLASTETIGLRFAMDVELADMPTLPSASFQFDLLGKIRLQNGRPDWGWELPEVKASKIALDGPVGPVNVNGFVEFFDEDATYGNGVRGAVKATMLSGLAIDGNALFGRKGFAYWYVDARLKLPPPGLPLAAPLPLSAFGFGGGAYYNLRQKPLPSPKELFDQNFTATSLYEPAPGAIGFKASVIMGISDGQLYQAEGTLEATLNHHTMALQLLKIDVRAAMLAPLMQPEQAVIRGVGIVQYDFAHDVFDLTTSMQVALKPDGVPLMEGVGGFALHINGGTGEWFMKMGDPVQPNELVLLDFASFKSYYMAGSSHLLPGMPEPPQQVIEQTGYVSSRPFYSSGQMQGLKLAFGASMQFTDKGPYDFTFLIFYAKVGAGIGFDVALQQYTVGCDGSENLPGINGWYANGQLWAWLYIEAGLDVDVWFFSGRVPAFKIAAAALLRAGLPNPVWFEGWFGGEYSVLGGLISGHMRFNMNYPKKGATCVPEANPFAGDPLISQINPTGAGISVMANPQVAFNYPVEEDLFIEMYNSQGDPVVRQFRLFITQFQAVNLTTGAPMYGNQLISGDHYAATLFTTTALDPQTRYRIEINVKVQEWLPDQNRYVDYVFRNAVVQQFDDRTIFRTGDCIKTLFERGVMLASYPFNKQRYLLQDESRVGRIILQKPIPCLFGDNTYELKALFISHGAAGRTEQEVPVQMVAGGQQLAFAIPTLPNDAITELQIIQRIVPKPLLSVLANATLLTSFKTRNLYATQVTSALRQDELYLNQSTVVTRQTSLSGLSLTNKKMADVKIYSYYFKTSKFNTLEEKVRNANSGVIATRKAFGLAESYDMQFNAAEGFDEYDVYGGRFQNSGGMQFSMAPLVLLTETDRWYERYARDYLYRSYWTALFGGYYGISLAYIRDLVLQGAPPTVPVSLTYPDPPLTANELFQVRPIGDVLGRAIDRQFQLRMP</sequence>
<protein>
    <submittedName>
        <fullName evidence="2">TANFOR domain-containing protein</fullName>
    </submittedName>
</protein>
<evidence type="ECO:0000256" key="1">
    <source>
        <dbReference type="SAM" id="SignalP"/>
    </source>
</evidence>
<dbReference type="Proteomes" id="UP000198510">
    <property type="component" value="Unassembled WGS sequence"/>
</dbReference>
<dbReference type="OrthoDB" id="1521695at2"/>